<dbReference type="InterPro" id="IPR007367">
    <property type="entry name" value="DUF433"/>
</dbReference>
<dbReference type="Pfam" id="PF04255">
    <property type="entry name" value="DUF433"/>
    <property type="match status" value="1"/>
</dbReference>
<proteinExistence type="predicted"/>
<evidence type="ECO:0000313" key="2">
    <source>
        <dbReference type="Proteomes" id="UP000634668"/>
    </source>
</evidence>
<reference evidence="1" key="2">
    <citation type="submission" date="2020-09" db="EMBL/GenBank/DDBJ databases">
        <authorList>
            <person name="Sun Q."/>
            <person name="Kim S."/>
        </authorList>
    </citation>
    <scope>NUCLEOTIDE SEQUENCE</scope>
    <source>
        <strain evidence="1">KCTC 12113</strain>
    </source>
</reference>
<dbReference type="Proteomes" id="UP000634668">
    <property type="component" value="Unassembled WGS sequence"/>
</dbReference>
<reference evidence="1" key="1">
    <citation type="journal article" date="2014" name="Int. J. Syst. Evol. Microbiol.">
        <title>Complete genome sequence of Corynebacterium casei LMG S-19264T (=DSM 44701T), isolated from a smear-ripened cheese.</title>
        <authorList>
            <consortium name="US DOE Joint Genome Institute (JGI-PGF)"/>
            <person name="Walter F."/>
            <person name="Albersmeier A."/>
            <person name="Kalinowski J."/>
            <person name="Ruckert C."/>
        </authorList>
    </citation>
    <scope>NUCLEOTIDE SEQUENCE</scope>
    <source>
        <strain evidence="1">KCTC 12113</strain>
    </source>
</reference>
<accession>A0A918J914</accession>
<dbReference type="EMBL" id="BMWP01000044">
    <property type="protein sequence ID" value="GGW50425.1"/>
    <property type="molecule type" value="Genomic_DNA"/>
</dbReference>
<evidence type="ECO:0008006" key="3">
    <source>
        <dbReference type="Google" id="ProtNLM"/>
    </source>
</evidence>
<evidence type="ECO:0000313" key="1">
    <source>
        <dbReference type="EMBL" id="GGW50425.1"/>
    </source>
</evidence>
<gene>
    <name evidence="1" type="ORF">GCM10007383_37840</name>
</gene>
<sequence length="238" mass="27674">MIFANFTNRMDTKTTYDFENKPVLGNGIYTAVDIAKILRVKESKVRRWINVYWDGEIGAQFGEKYSWNITGNRAVSFHTMVEFYIMLLFSEAGVQPKAVIKAHKELSHMFKTPFPFAKKEVLHNIQVSGRDIYIELNENIQRLNGTKQLAFRLIKQFYKNLEFDKDEIAMRFWPLGKEIAIVVDPSRKFGSPILAENNIYPETLYNHYLAGDPINYLAHIYEISEKEILDAIKFCEAA</sequence>
<dbReference type="AlphaFoldDB" id="A0A918J914"/>
<name>A0A918J914_9FLAO</name>
<protein>
    <recommendedName>
        <fullName evidence="3">DUF433 domain-containing protein</fullName>
    </recommendedName>
</protein>
<keyword evidence="2" id="KW-1185">Reference proteome</keyword>
<comment type="caution">
    <text evidence="1">The sequence shown here is derived from an EMBL/GenBank/DDBJ whole genome shotgun (WGS) entry which is preliminary data.</text>
</comment>
<organism evidence="1 2">
    <name type="scientific">Arenibacter certesii</name>
    <dbReference type="NCBI Taxonomy" id="228955"/>
    <lineage>
        <taxon>Bacteria</taxon>
        <taxon>Pseudomonadati</taxon>
        <taxon>Bacteroidota</taxon>
        <taxon>Flavobacteriia</taxon>
        <taxon>Flavobacteriales</taxon>
        <taxon>Flavobacteriaceae</taxon>
        <taxon>Arenibacter</taxon>
    </lineage>
</organism>